<proteinExistence type="predicted"/>
<feature type="chain" id="PRO_5036804750" evidence="2">
    <location>
        <begin position="26"/>
        <end position="156"/>
    </location>
</feature>
<accession>A0A923HWW1</accession>
<feature type="signal peptide" evidence="2">
    <location>
        <begin position="1"/>
        <end position="25"/>
    </location>
</feature>
<keyword evidence="4" id="KW-1185">Reference proteome</keyword>
<protein>
    <submittedName>
        <fullName evidence="3">Uncharacterized protein</fullName>
    </submittedName>
</protein>
<dbReference type="RefSeq" id="WP_186917501.1">
    <property type="nucleotide sequence ID" value="NZ_JACOFZ010000008.1"/>
</dbReference>
<name>A0A923HWW1_9BURK</name>
<evidence type="ECO:0000313" key="3">
    <source>
        <dbReference type="EMBL" id="MBC3882879.1"/>
    </source>
</evidence>
<evidence type="ECO:0000313" key="4">
    <source>
        <dbReference type="Proteomes" id="UP000627446"/>
    </source>
</evidence>
<feature type="region of interest" description="Disordered" evidence="1">
    <location>
        <begin position="135"/>
        <end position="156"/>
    </location>
</feature>
<dbReference type="AlphaFoldDB" id="A0A923HWW1"/>
<evidence type="ECO:0000256" key="2">
    <source>
        <dbReference type="SAM" id="SignalP"/>
    </source>
</evidence>
<comment type="caution">
    <text evidence="3">The sequence shown here is derived from an EMBL/GenBank/DDBJ whole genome shotgun (WGS) entry which is preliminary data.</text>
</comment>
<sequence length="156" mass="17449">MTLRLSLSTFISGIVALLLCFSAHAQVLTQTKQDLGNGFYLQESKQINVAGRWHSDKTFKFLYFGKRHVCQCSNISISPNGKFALFQDATNLNIASFNPNKNSVTVLSKLPAGKLHEVTWDKKDDRKVEVSVDIQQNKGADGHSAPEIKKTRLRLK</sequence>
<dbReference type="EMBL" id="JACOFZ010000008">
    <property type="protein sequence ID" value="MBC3882879.1"/>
    <property type="molecule type" value="Genomic_DNA"/>
</dbReference>
<dbReference type="Proteomes" id="UP000627446">
    <property type="component" value="Unassembled WGS sequence"/>
</dbReference>
<organism evidence="3 4">
    <name type="scientific">Undibacterium nitidum</name>
    <dbReference type="NCBI Taxonomy" id="2762298"/>
    <lineage>
        <taxon>Bacteria</taxon>
        <taxon>Pseudomonadati</taxon>
        <taxon>Pseudomonadota</taxon>
        <taxon>Betaproteobacteria</taxon>
        <taxon>Burkholderiales</taxon>
        <taxon>Oxalobacteraceae</taxon>
        <taxon>Undibacterium</taxon>
    </lineage>
</organism>
<keyword evidence="2" id="KW-0732">Signal</keyword>
<gene>
    <name evidence="3" type="ORF">H8K36_15920</name>
</gene>
<evidence type="ECO:0000256" key="1">
    <source>
        <dbReference type="SAM" id="MobiDB-lite"/>
    </source>
</evidence>
<reference evidence="3" key="1">
    <citation type="submission" date="2020-08" db="EMBL/GenBank/DDBJ databases">
        <title>Novel species isolated from subtropical streams in China.</title>
        <authorList>
            <person name="Lu H."/>
        </authorList>
    </citation>
    <scope>NUCLEOTIDE SEQUENCE</scope>
    <source>
        <strain evidence="3">LX22W</strain>
    </source>
</reference>
<feature type="compositionally biased region" description="Basic and acidic residues" evidence="1">
    <location>
        <begin position="140"/>
        <end position="150"/>
    </location>
</feature>